<feature type="compositionally biased region" description="Polar residues" evidence="1">
    <location>
        <begin position="204"/>
        <end position="224"/>
    </location>
</feature>
<feature type="region of interest" description="Disordered" evidence="1">
    <location>
        <begin position="1"/>
        <end position="64"/>
    </location>
</feature>
<organism evidence="2 3">
    <name type="scientific">Ceratobasidium theobromae</name>
    <dbReference type="NCBI Taxonomy" id="1582974"/>
    <lineage>
        <taxon>Eukaryota</taxon>
        <taxon>Fungi</taxon>
        <taxon>Dikarya</taxon>
        <taxon>Basidiomycota</taxon>
        <taxon>Agaricomycotina</taxon>
        <taxon>Agaricomycetes</taxon>
        <taxon>Cantharellales</taxon>
        <taxon>Ceratobasidiaceae</taxon>
        <taxon>Ceratobasidium</taxon>
    </lineage>
</organism>
<gene>
    <name evidence="2" type="ORF">CTheo_1736</name>
</gene>
<dbReference type="EMBL" id="SSOP01000016">
    <property type="protein sequence ID" value="KAB5594757.1"/>
    <property type="molecule type" value="Genomic_DNA"/>
</dbReference>
<feature type="compositionally biased region" description="Polar residues" evidence="1">
    <location>
        <begin position="32"/>
        <end position="52"/>
    </location>
</feature>
<proteinExistence type="predicted"/>
<protein>
    <submittedName>
        <fullName evidence="2">Uncharacterized protein</fullName>
    </submittedName>
</protein>
<accession>A0A5N5QU68</accession>
<evidence type="ECO:0000313" key="2">
    <source>
        <dbReference type="EMBL" id="KAB5594757.1"/>
    </source>
</evidence>
<dbReference type="Proteomes" id="UP000383932">
    <property type="component" value="Unassembled WGS sequence"/>
</dbReference>
<reference evidence="2 3" key="1">
    <citation type="journal article" date="2019" name="Fungal Biol. Biotechnol.">
        <title>Draft genome sequence of fastidious pathogen Ceratobasidium theobromae, which causes vascular-streak dieback in Theobroma cacao.</title>
        <authorList>
            <person name="Ali S.S."/>
            <person name="Asman A."/>
            <person name="Shao J."/>
            <person name="Firmansyah A.P."/>
            <person name="Susilo A.W."/>
            <person name="Rosmana A."/>
            <person name="McMahon P."/>
            <person name="Junaid M."/>
            <person name="Guest D."/>
            <person name="Kheng T.Y."/>
            <person name="Meinhardt L.W."/>
            <person name="Bailey B.A."/>
        </authorList>
    </citation>
    <scope>NUCLEOTIDE SEQUENCE [LARGE SCALE GENOMIC DNA]</scope>
    <source>
        <strain evidence="2 3">CT2</strain>
    </source>
</reference>
<keyword evidence="3" id="KW-1185">Reference proteome</keyword>
<comment type="caution">
    <text evidence="2">The sequence shown here is derived from an EMBL/GenBank/DDBJ whole genome shotgun (WGS) entry which is preliminary data.</text>
</comment>
<evidence type="ECO:0000313" key="3">
    <source>
        <dbReference type="Proteomes" id="UP000383932"/>
    </source>
</evidence>
<name>A0A5N5QU68_9AGAM</name>
<dbReference type="AlphaFoldDB" id="A0A5N5QU68"/>
<sequence length="523" mass="56878">MVPPLSRPKSELLPPSFPLNVHPSQPCCATPESHSFSSLQGEQGSFSLTGDPTQKLHLSTHKSPTSASDAFRFLEARYAKHLPPTPTIHGPRGYSANDAVAESSWMRERITTSRVSRIPFVRDRMEQTLSFRNDTRDRPHGLEPVWFPTAGGAPNASPSSHISHSKVISPLISPLDSPSPVLNRIQPYSLSFSRSHFGTNVKYSPSGEITVSSPSQSLWESSRYSPPDAEWGPRTPKTAELIQGSPRRARRSPPTIVVSPSPVSSCDYFQEKELASDSPAGRYTAFADRRMIRTSRSLHTTSATRDREYYDCHVPVKSVYMQPSAQRDQHTRITRVTPGLHIHQDREGPGISFNFDSGNNILDSDSVGDWLNNDYLEITPGRPTVVLVPSGRRTDCGEAPASASGPASVKPEVGCAQTGPLLASGLGPHSLLESTSQSSISRTTSFHTAQEDFVEAEHPCCCCGHECGDKVGYTRAAIGEIHTITPIGPSKLRLGRRLAGPGAQVSSPVQGCPHHGTQLIIYN</sequence>
<evidence type="ECO:0000256" key="1">
    <source>
        <dbReference type="SAM" id="MobiDB-lite"/>
    </source>
</evidence>
<feature type="region of interest" description="Disordered" evidence="1">
    <location>
        <begin position="204"/>
        <end position="236"/>
    </location>
</feature>
<dbReference type="OrthoDB" id="3168838at2759"/>